<evidence type="ECO:0000313" key="4">
    <source>
        <dbReference type="Proteomes" id="UP001165653"/>
    </source>
</evidence>
<protein>
    <submittedName>
        <fullName evidence="3">Cytochrome P450</fullName>
    </submittedName>
</protein>
<dbReference type="SUPFAM" id="SSF48264">
    <property type="entry name" value="Cytochrome P450"/>
    <property type="match status" value="1"/>
</dbReference>
<keyword evidence="2" id="KW-0349">Heme</keyword>
<keyword evidence="2" id="KW-0560">Oxidoreductase</keyword>
<reference evidence="3" key="1">
    <citation type="submission" date="2022-10" db="EMBL/GenBank/DDBJ databases">
        <title>Luteolibacter sp. GHJ8, whole genome shotgun sequencing project.</title>
        <authorList>
            <person name="Zhao G."/>
            <person name="Shen L."/>
        </authorList>
    </citation>
    <scope>NUCLEOTIDE SEQUENCE</scope>
    <source>
        <strain evidence="3">GHJ8</strain>
    </source>
</reference>
<accession>A0ABT3GA24</accession>
<dbReference type="InterPro" id="IPR001128">
    <property type="entry name" value="Cyt_P450"/>
</dbReference>
<dbReference type="RefSeq" id="WP_264516271.1">
    <property type="nucleotide sequence ID" value="NZ_JAPDDR010000017.1"/>
</dbReference>
<keyword evidence="2" id="KW-0479">Metal-binding</keyword>
<name>A0ABT3GA24_9BACT</name>
<gene>
    <name evidence="3" type="ORF">OJ996_24075</name>
</gene>
<dbReference type="PANTHER" id="PTHR46696">
    <property type="entry name" value="P450, PUTATIVE (EUROFUNG)-RELATED"/>
    <property type="match status" value="1"/>
</dbReference>
<comment type="caution">
    <text evidence="3">The sequence shown here is derived from an EMBL/GenBank/DDBJ whole genome shotgun (WGS) entry which is preliminary data.</text>
</comment>
<organism evidence="3 4">
    <name type="scientific">Luteolibacter rhizosphaerae</name>
    <dbReference type="NCBI Taxonomy" id="2989719"/>
    <lineage>
        <taxon>Bacteria</taxon>
        <taxon>Pseudomonadati</taxon>
        <taxon>Verrucomicrobiota</taxon>
        <taxon>Verrucomicrobiia</taxon>
        <taxon>Verrucomicrobiales</taxon>
        <taxon>Verrucomicrobiaceae</taxon>
        <taxon>Luteolibacter</taxon>
    </lineage>
</organism>
<evidence type="ECO:0000256" key="1">
    <source>
        <dbReference type="ARBA" id="ARBA00010617"/>
    </source>
</evidence>
<proteinExistence type="inferred from homology"/>
<sequence length="380" mass="42511">MDESRDPFREARRRSGILECEFQGEQVPMILGHAEVRAAAKDWQTFSSDAPFRVPIPSEEEMRTVRQLPIETDPPQHTAYREIVEPFFRRPKDPEFVQRVRLLVRELLGGALSRPEVEVVRELALPFQSRALTYLLDVPESEAKTWIGWGIHVFKDGADGEVKGAELERYIHAQLDRAEASPGQDFFSALVIAEYDGRKLSREEMLGFANLTFAGGRDTVIHTVSSVVDYLAAHPEALAFLREDSKRVIHASEEFFRVFMPLTHIGRVCPGGAELPGKTMAPGDRISLCWASANRDESVFAEADEIRLDRKPNPHLSFGFGTHICLGAAHARLLVRVLLEELAAGIAGIRVISSVPHVEKAAAYRRMTGFDELRVAFSGL</sequence>
<dbReference type="PANTHER" id="PTHR46696:SF4">
    <property type="entry name" value="BIOTIN BIOSYNTHESIS CYTOCHROME P450"/>
    <property type="match status" value="1"/>
</dbReference>
<dbReference type="InterPro" id="IPR002397">
    <property type="entry name" value="Cyt_P450_B"/>
</dbReference>
<keyword evidence="2" id="KW-0408">Iron</keyword>
<dbReference type="Pfam" id="PF00067">
    <property type="entry name" value="p450"/>
    <property type="match status" value="1"/>
</dbReference>
<dbReference type="InterPro" id="IPR017972">
    <property type="entry name" value="Cyt_P450_CS"/>
</dbReference>
<keyword evidence="4" id="KW-1185">Reference proteome</keyword>
<dbReference type="InterPro" id="IPR036396">
    <property type="entry name" value="Cyt_P450_sf"/>
</dbReference>
<dbReference type="EMBL" id="JAPDDR010000017">
    <property type="protein sequence ID" value="MCW1916686.1"/>
    <property type="molecule type" value="Genomic_DNA"/>
</dbReference>
<dbReference type="Proteomes" id="UP001165653">
    <property type="component" value="Unassembled WGS sequence"/>
</dbReference>
<dbReference type="PROSITE" id="PS00086">
    <property type="entry name" value="CYTOCHROME_P450"/>
    <property type="match status" value="1"/>
</dbReference>
<evidence type="ECO:0000256" key="2">
    <source>
        <dbReference type="RuleBase" id="RU000461"/>
    </source>
</evidence>
<comment type="similarity">
    <text evidence="1 2">Belongs to the cytochrome P450 family.</text>
</comment>
<keyword evidence="2" id="KW-0503">Monooxygenase</keyword>
<dbReference type="PRINTS" id="PR00359">
    <property type="entry name" value="BP450"/>
</dbReference>
<evidence type="ECO:0000313" key="3">
    <source>
        <dbReference type="EMBL" id="MCW1916686.1"/>
    </source>
</evidence>
<dbReference type="Gene3D" id="1.10.630.10">
    <property type="entry name" value="Cytochrome P450"/>
    <property type="match status" value="1"/>
</dbReference>